<dbReference type="PANTHER" id="PTHR37305">
    <property type="entry name" value="INTEGRAL MEMBRANE PROTEIN-RELATED"/>
    <property type="match status" value="1"/>
</dbReference>
<keyword evidence="3" id="KW-1185">Reference proteome</keyword>
<accession>A0ABW8TG18</accession>
<feature type="transmembrane region" description="Helical" evidence="1">
    <location>
        <begin position="207"/>
        <end position="236"/>
    </location>
</feature>
<evidence type="ECO:0000256" key="1">
    <source>
        <dbReference type="SAM" id="Phobius"/>
    </source>
</evidence>
<feature type="transmembrane region" description="Helical" evidence="1">
    <location>
        <begin position="18"/>
        <end position="37"/>
    </location>
</feature>
<feature type="transmembrane region" description="Helical" evidence="1">
    <location>
        <begin position="283"/>
        <end position="309"/>
    </location>
</feature>
<dbReference type="RefSeq" id="WP_406788106.1">
    <property type="nucleotide sequence ID" value="NZ_JBJIAA010000010.1"/>
</dbReference>
<evidence type="ECO:0000313" key="2">
    <source>
        <dbReference type="EMBL" id="MFL0251451.1"/>
    </source>
</evidence>
<feature type="transmembrane region" description="Helical" evidence="1">
    <location>
        <begin position="166"/>
        <end position="186"/>
    </location>
</feature>
<reference evidence="2 3" key="1">
    <citation type="submission" date="2024-11" db="EMBL/GenBank/DDBJ databases">
        <authorList>
            <person name="Heng Y.C."/>
            <person name="Lim A.C.H."/>
            <person name="Lee J.K.Y."/>
            <person name="Kittelmann S."/>
        </authorList>
    </citation>
    <scope>NUCLEOTIDE SEQUENCE [LARGE SCALE GENOMIC DNA]</scope>
    <source>
        <strain evidence="2 3">WILCCON 0114</strain>
    </source>
</reference>
<name>A0ABW8TG18_9CLOT</name>
<keyword evidence="1" id="KW-1133">Transmembrane helix</keyword>
<dbReference type="Proteomes" id="UP001623592">
    <property type="component" value="Unassembled WGS sequence"/>
</dbReference>
<comment type="caution">
    <text evidence="2">The sequence shown here is derived from an EMBL/GenBank/DDBJ whole genome shotgun (WGS) entry which is preliminary data.</text>
</comment>
<feature type="transmembrane region" description="Helical" evidence="1">
    <location>
        <begin position="373"/>
        <end position="397"/>
    </location>
</feature>
<sequence>MWRLISNELYKIIKKKKFWITFIVFTVILFLIGFMQYSNEKKYNSPEKQIEMTKTNIKTDKKSLQSGSMGAKERKNLKKTIASEQARLKKLKKSEADKNLEWTRRVTKDLRTNKEALIKANAKGKNEDIENATVAVSKDQYYLDNNVNPYDETGDTVFYAFLDTKAFIEMIIVFMIIAVVTGDIVSSEYSPATIKMLLAKPVSRFKILLSKFIAIFASNVFLIIIPQIVLFIVFGIKDGFPNMSSPVGVGTIYQYDKAVMTQNNQMGLSPVVGSTQIVPYAKYFMYVTGMDLLFIVTCVSICFLISVLIKNSGIAIGSSVGIGLVMSIVGIMSLQGALPDALQKVSPYFPMTYASSDMLVYGDLAKRINNPSVTIGMGVGVLIIYTLICFAISSLVFTKRDMLA</sequence>
<feature type="transmembrane region" description="Helical" evidence="1">
    <location>
        <begin position="316"/>
        <end position="338"/>
    </location>
</feature>
<proteinExistence type="predicted"/>
<keyword evidence="1" id="KW-0472">Membrane</keyword>
<dbReference type="EMBL" id="JBJIAA010000010">
    <property type="protein sequence ID" value="MFL0251451.1"/>
    <property type="molecule type" value="Genomic_DNA"/>
</dbReference>
<organism evidence="2 3">
    <name type="scientific">Clostridium neuense</name>
    <dbReference type="NCBI Taxonomy" id="1728934"/>
    <lineage>
        <taxon>Bacteria</taxon>
        <taxon>Bacillati</taxon>
        <taxon>Bacillota</taxon>
        <taxon>Clostridia</taxon>
        <taxon>Eubacteriales</taxon>
        <taxon>Clostridiaceae</taxon>
        <taxon>Clostridium</taxon>
    </lineage>
</organism>
<dbReference type="Pfam" id="PF12679">
    <property type="entry name" value="ABC2_membrane_2"/>
    <property type="match status" value="1"/>
</dbReference>
<keyword evidence="1" id="KW-0812">Transmembrane</keyword>
<protein>
    <submittedName>
        <fullName evidence="2">ABC transporter permease subunit</fullName>
    </submittedName>
</protein>
<gene>
    <name evidence="2" type="ORF">ACJDT4_13605</name>
</gene>
<evidence type="ECO:0000313" key="3">
    <source>
        <dbReference type="Proteomes" id="UP001623592"/>
    </source>
</evidence>
<dbReference type="PANTHER" id="PTHR37305:SF1">
    <property type="entry name" value="MEMBRANE PROTEIN"/>
    <property type="match status" value="1"/>
</dbReference>